<dbReference type="InterPro" id="IPR006091">
    <property type="entry name" value="Acyl-CoA_Oxase/DH_mid-dom"/>
</dbReference>
<keyword evidence="2" id="KW-0285">Flavoprotein</keyword>
<dbReference type="PANTHER" id="PTHR43884:SF12">
    <property type="entry name" value="ISOVALERYL-COA DEHYDROGENASE, MITOCHONDRIAL-RELATED"/>
    <property type="match status" value="1"/>
</dbReference>
<dbReference type="InterPro" id="IPR009100">
    <property type="entry name" value="AcylCoA_DH/oxidase_NM_dom_sf"/>
</dbReference>
<keyword evidence="6" id="KW-0503">Monooxygenase</keyword>
<dbReference type="GO" id="GO:0005737">
    <property type="term" value="C:cytoplasm"/>
    <property type="evidence" value="ECO:0007669"/>
    <property type="project" value="UniProtKB-SubCell"/>
</dbReference>
<comment type="caution">
    <text evidence="17">The sequence shown here is derived from an EMBL/GenBank/DDBJ whole genome shotgun (WGS) entry which is preliminary data.</text>
</comment>
<sequence length="398" mass="42672">MNAIWPGTEHLLPESAVAELASLTEENDRRGRLSDRSIEILREAGYFGLPVPSDLSGGNASLVECCAIQRRLGAADPGLSIGVNMHIFSMGFMVEHWKRHHDESGQLLEQIARQGQIVVSAFAEPGLGGSLTRSNCTARRVGDDWLTSGLKVPCSLAERSDLLCLQMIDEAGGPESLLVGLVPTGAPGIKVERTWNTLGMRASESDTIKLTDCPVPDDMIVHRSSPGSLGDEVFAAGTGWFCVTSTAAYLGVASAAIDHARSALTRSRITHLNASRAELPSFQNALGEILTSVMTMEAACAQLARLLDEGKTDARSLLPAMLALKYQAAEKAIHAVEMTAELVGVASYSANGPVTRLIRDVHAARFHPPTNFVTRQLLGRWALGLPWNFDLSEVPVGQ</sequence>
<evidence type="ECO:0000256" key="13">
    <source>
        <dbReference type="ARBA" id="ARBA00049456"/>
    </source>
</evidence>
<dbReference type="InterPro" id="IPR036250">
    <property type="entry name" value="AcylCo_DH-like_C"/>
</dbReference>
<dbReference type="PANTHER" id="PTHR43884">
    <property type="entry name" value="ACYL-COA DEHYDROGENASE"/>
    <property type="match status" value="1"/>
</dbReference>
<evidence type="ECO:0000256" key="2">
    <source>
        <dbReference type="ARBA" id="ARBA00022630"/>
    </source>
</evidence>
<dbReference type="CDD" id="cd00567">
    <property type="entry name" value="ACAD"/>
    <property type="match status" value="1"/>
</dbReference>
<keyword evidence="4" id="KW-0547">Nucleotide-binding</keyword>
<evidence type="ECO:0000256" key="6">
    <source>
        <dbReference type="ARBA" id="ARBA00023033"/>
    </source>
</evidence>
<dbReference type="OrthoDB" id="2986495at2"/>
<evidence type="ECO:0000256" key="4">
    <source>
        <dbReference type="ARBA" id="ARBA00022741"/>
    </source>
</evidence>
<organism evidence="17 18">
    <name type="scientific">Nocardia panacis</name>
    <dbReference type="NCBI Taxonomy" id="2340916"/>
    <lineage>
        <taxon>Bacteria</taxon>
        <taxon>Bacillati</taxon>
        <taxon>Actinomycetota</taxon>
        <taxon>Actinomycetes</taxon>
        <taxon>Mycobacteriales</taxon>
        <taxon>Nocardiaceae</taxon>
        <taxon>Nocardia</taxon>
    </lineage>
</organism>
<dbReference type="GO" id="GO:0004497">
    <property type="term" value="F:monooxygenase activity"/>
    <property type="evidence" value="ECO:0007669"/>
    <property type="project" value="UniProtKB-KW"/>
</dbReference>
<evidence type="ECO:0000313" key="17">
    <source>
        <dbReference type="EMBL" id="RJO70174.1"/>
    </source>
</evidence>
<dbReference type="Proteomes" id="UP000266677">
    <property type="component" value="Unassembled WGS sequence"/>
</dbReference>
<evidence type="ECO:0000313" key="18">
    <source>
        <dbReference type="Proteomes" id="UP000266677"/>
    </source>
</evidence>
<proteinExistence type="inferred from homology"/>
<dbReference type="EC" id="1.14.14.21" evidence="9"/>
<comment type="similarity">
    <text evidence="8">Belongs to the DszC flavin monooxygenase family.</text>
</comment>
<keyword evidence="18" id="KW-1185">Reference proteome</keyword>
<dbReference type="PIRSF" id="PIRSF016578">
    <property type="entry name" value="HsaA"/>
    <property type="match status" value="1"/>
</dbReference>
<evidence type="ECO:0000259" key="14">
    <source>
        <dbReference type="Pfam" id="PF02770"/>
    </source>
</evidence>
<dbReference type="InterPro" id="IPR013107">
    <property type="entry name" value="Acyl-CoA_DH_C"/>
</dbReference>
<evidence type="ECO:0000256" key="7">
    <source>
        <dbReference type="ARBA" id="ARBA00034307"/>
    </source>
</evidence>
<comment type="catalytic activity">
    <reaction evidence="12">
        <text>dibenzothiophene 5-oxide + FMNH2 + O2 = dibenzothiophene 5,5-dioxide + FMN + H2O + H(+)</text>
        <dbReference type="Rhea" id="RHEA:49080"/>
        <dbReference type="ChEBI" id="CHEBI:15377"/>
        <dbReference type="ChEBI" id="CHEBI:15378"/>
        <dbReference type="ChEBI" id="CHEBI:15379"/>
        <dbReference type="ChEBI" id="CHEBI:23683"/>
        <dbReference type="ChEBI" id="CHEBI:57618"/>
        <dbReference type="ChEBI" id="CHEBI:58210"/>
        <dbReference type="ChEBI" id="CHEBI:90356"/>
    </reaction>
</comment>
<dbReference type="Pfam" id="PF02770">
    <property type="entry name" value="Acyl-CoA_dh_M"/>
    <property type="match status" value="1"/>
</dbReference>
<comment type="pathway">
    <text evidence="7">Sulfur metabolism; dibenzothiophene degradation.</text>
</comment>
<dbReference type="Pfam" id="PF08028">
    <property type="entry name" value="Acyl-CoA_dh_2"/>
    <property type="match status" value="1"/>
</dbReference>
<dbReference type="AlphaFoldDB" id="A0A3A4K9U5"/>
<dbReference type="EMBL" id="QZFU01000041">
    <property type="protein sequence ID" value="RJO70174.1"/>
    <property type="molecule type" value="Genomic_DNA"/>
</dbReference>
<comment type="catalytic activity">
    <reaction evidence="11">
        <text>dibenzothiophene + FMNH2 + O2 = dibenzothiophene 5-oxide + FMN + H2O + H(+)</text>
        <dbReference type="Rhea" id="RHEA:49076"/>
        <dbReference type="ChEBI" id="CHEBI:15377"/>
        <dbReference type="ChEBI" id="CHEBI:15378"/>
        <dbReference type="ChEBI" id="CHEBI:15379"/>
        <dbReference type="ChEBI" id="CHEBI:23681"/>
        <dbReference type="ChEBI" id="CHEBI:23683"/>
        <dbReference type="ChEBI" id="CHEBI:57618"/>
        <dbReference type="ChEBI" id="CHEBI:58210"/>
    </reaction>
</comment>
<dbReference type="SUPFAM" id="SSF56645">
    <property type="entry name" value="Acyl-CoA dehydrogenase NM domain-like"/>
    <property type="match status" value="1"/>
</dbReference>
<dbReference type="InterPro" id="IPR013786">
    <property type="entry name" value="AcylCoA_DH/ox_N"/>
</dbReference>
<gene>
    <name evidence="17" type="ORF">D5S18_29905</name>
</gene>
<comment type="subcellular location">
    <subcellularLocation>
        <location evidence="1">Cytoplasm</location>
    </subcellularLocation>
</comment>
<accession>A0A3A4K9U5</accession>
<comment type="catalytic activity">
    <reaction evidence="13">
        <text>dibenzothiophene + 2 FMNH2 + 2 O2 = dibenzothiophene 5,5-dioxide + 2 FMN + 2 H2O + 2 H(+)</text>
        <dbReference type="Rhea" id="RHEA:49072"/>
        <dbReference type="ChEBI" id="CHEBI:15377"/>
        <dbReference type="ChEBI" id="CHEBI:15378"/>
        <dbReference type="ChEBI" id="CHEBI:15379"/>
        <dbReference type="ChEBI" id="CHEBI:23681"/>
        <dbReference type="ChEBI" id="CHEBI:57618"/>
        <dbReference type="ChEBI" id="CHEBI:58210"/>
        <dbReference type="ChEBI" id="CHEBI:90356"/>
        <dbReference type="EC" id="1.14.14.21"/>
    </reaction>
</comment>
<dbReference type="GO" id="GO:0003995">
    <property type="term" value="F:acyl-CoA dehydrogenase activity"/>
    <property type="evidence" value="ECO:0007669"/>
    <property type="project" value="TreeGrafter"/>
</dbReference>
<evidence type="ECO:0000256" key="11">
    <source>
        <dbReference type="ARBA" id="ARBA00047859"/>
    </source>
</evidence>
<evidence type="ECO:0000256" key="12">
    <source>
        <dbReference type="ARBA" id="ARBA00048445"/>
    </source>
</evidence>
<evidence type="ECO:0000259" key="16">
    <source>
        <dbReference type="Pfam" id="PF08028"/>
    </source>
</evidence>
<keyword evidence="3" id="KW-0288">FMN</keyword>
<name>A0A3A4K9U5_9NOCA</name>
<evidence type="ECO:0000256" key="9">
    <source>
        <dbReference type="ARBA" id="ARBA00034328"/>
    </source>
</evidence>
<dbReference type="InterPro" id="IPR046373">
    <property type="entry name" value="Acyl-CoA_Oxase/DH_mid-dom_sf"/>
</dbReference>
<reference evidence="17 18" key="1">
    <citation type="submission" date="2018-09" db="EMBL/GenBank/DDBJ databases">
        <title>YIM PH21274 draft genome.</title>
        <authorList>
            <person name="Miao C."/>
        </authorList>
    </citation>
    <scope>NUCLEOTIDE SEQUENCE [LARGE SCALE GENOMIC DNA]</scope>
    <source>
        <strain evidence="17 18">YIM PH 21724</strain>
    </source>
</reference>
<evidence type="ECO:0000259" key="15">
    <source>
        <dbReference type="Pfam" id="PF02771"/>
    </source>
</evidence>
<evidence type="ECO:0000256" key="1">
    <source>
        <dbReference type="ARBA" id="ARBA00004496"/>
    </source>
</evidence>
<feature type="domain" description="Acyl-CoA oxidase/dehydrogenase middle" evidence="14">
    <location>
        <begin position="121"/>
        <end position="213"/>
    </location>
</feature>
<feature type="domain" description="Acyl-CoA dehydrogenase/oxidase N-terminal" evidence="15">
    <location>
        <begin position="17"/>
        <end position="87"/>
    </location>
</feature>
<evidence type="ECO:0000256" key="8">
    <source>
        <dbReference type="ARBA" id="ARBA00034317"/>
    </source>
</evidence>
<evidence type="ECO:0000256" key="10">
    <source>
        <dbReference type="ARBA" id="ARBA00034345"/>
    </source>
</evidence>
<dbReference type="InterPro" id="IPR037069">
    <property type="entry name" value="AcylCoA_DH/ox_N_sf"/>
</dbReference>
<feature type="domain" description="Acyl-CoA dehydrogenase C-terminal" evidence="16">
    <location>
        <begin position="245"/>
        <end position="368"/>
    </location>
</feature>
<keyword evidence="5" id="KW-0560">Oxidoreductase</keyword>
<protein>
    <recommendedName>
        <fullName evidence="10">Dibenzothiophene monooxygenase</fullName>
        <ecNumber evidence="9">1.14.14.21</ecNumber>
    </recommendedName>
</protein>
<evidence type="ECO:0000256" key="5">
    <source>
        <dbReference type="ARBA" id="ARBA00023002"/>
    </source>
</evidence>
<dbReference type="Pfam" id="PF02771">
    <property type="entry name" value="Acyl-CoA_dh_N"/>
    <property type="match status" value="1"/>
</dbReference>
<dbReference type="SUPFAM" id="SSF47203">
    <property type="entry name" value="Acyl-CoA dehydrogenase C-terminal domain-like"/>
    <property type="match status" value="1"/>
</dbReference>
<dbReference type="Gene3D" id="1.10.540.10">
    <property type="entry name" value="Acyl-CoA dehydrogenase/oxidase, N-terminal domain"/>
    <property type="match status" value="1"/>
</dbReference>
<dbReference type="Gene3D" id="1.20.140.10">
    <property type="entry name" value="Butyryl-CoA Dehydrogenase, subunit A, domain 3"/>
    <property type="match status" value="1"/>
</dbReference>
<dbReference type="GO" id="GO:0050660">
    <property type="term" value="F:flavin adenine dinucleotide binding"/>
    <property type="evidence" value="ECO:0007669"/>
    <property type="project" value="InterPro"/>
</dbReference>
<dbReference type="Gene3D" id="2.40.110.10">
    <property type="entry name" value="Butyryl-CoA Dehydrogenase, subunit A, domain 2"/>
    <property type="match status" value="1"/>
</dbReference>
<evidence type="ECO:0000256" key="3">
    <source>
        <dbReference type="ARBA" id="ARBA00022643"/>
    </source>
</evidence>